<accession>A0A3B1CQD1</accession>
<protein>
    <recommendedName>
        <fullName evidence="2">Zinc-finger domain-containing protein</fullName>
    </recommendedName>
</protein>
<dbReference type="InterPro" id="IPR041916">
    <property type="entry name" value="Anti_sigma_zinc_sf"/>
</dbReference>
<organism evidence="1">
    <name type="scientific">hydrothermal vent metagenome</name>
    <dbReference type="NCBI Taxonomy" id="652676"/>
    <lineage>
        <taxon>unclassified sequences</taxon>
        <taxon>metagenomes</taxon>
        <taxon>ecological metagenomes</taxon>
    </lineage>
</organism>
<dbReference type="Gene3D" id="1.10.10.1320">
    <property type="entry name" value="Anti-sigma factor, zinc-finger domain"/>
    <property type="match status" value="1"/>
</dbReference>
<dbReference type="EMBL" id="UOGA01000141">
    <property type="protein sequence ID" value="VAX18907.1"/>
    <property type="molecule type" value="Genomic_DNA"/>
</dbReference>
<sequence length="306" mass="33717">MSHLDISELLAYADPALKDEAREKAKAHIEMCGSCRARFISLQTLRASLNTAPENILAHKLTDNCVPEELMGDFLGNRLPEAERAIFSEHTKECDICFERAAYFTWSSANMAAGVLEIAGQTPERYKAAVLNRSPKPQTAADPKPSIWETFGRWISSPVPAYAFAASLLIFMLFWTPNTSDQIIDIGSNGVFSLYEQPKQSGPSFGFSNSGRKLGESDAGLSVEKTGDGRIKFSWSKVEGAEGYNFHLAEITPEGAKDIFDTKTTETFIVAPRDLTSPGKAYRWKVSGETESNTIFTAQGQFAFSR</sequence>
<dbReference type="AlphaFoldDB" id="A0A3B1CQD1"/>
<evidence type="ECO:0008006" key="2">
    <source>
        <dbReference type="Google" id="ProtNLM"/>
    </source>
</evidence>
<reference evidence="1" key="1">
    <citation type="submission" date="2018-06" db="EMBL/GenBank/DDBJ databases">
        <authorList>
            <person name="Zhirakovskaya E."/>
        </authorList>
    </citation>
    <scope>NUCLEOTIDE SEQUENCE</scope>
</reference>
<evidence type="ECO:0000313" key="1">
    <source>
        <dbReference type="EMBL" id="VAX18907.1"/>
    </source>
</evidence>
<gene>
    <name evidence="1" type="ORF">MNBD_NITROSPINAE04-1113</name>
</gene>
<proteinExistence type="predicted"/>
<name>A0A3B1CQD1_9ZZZZ</name>